<gene>
    <name evidence="1" type="ordered locus">Veis_2426</name>
</gene>
<dbReference type="OrthoDB" id="8428173at2"/>
<evidence type="ECO:0000313" key="1">
    <source>
        <dbReference type="EMBL" id="ABM58172.1"/>
    </source>
</evidence>
<dbReference type="KEGG" id="vei:Veis_2426"/>
<reference evidence="2" key="1">
    <citation type="submission" date="2006-12" db="EMBL/GenBank/DDBJ databases">
        <title>Complete sequence of chromosome 1 of Verminephrobacter eiseniae EF01-2.</title>
        <authorList>
            <person name="Copeland A."/>
            <person name="Lucas S."/>
            <person name="Lapidus A."/>
            <person name="Barry K."/>
            <person name="Detter J.C."/>
            <person name="Glavina del Rio T."/>
            <person name="Dalin E."/>
            <person name="Tice H."/>
            <person name="Pitluck S."/>
            <person name="Chertkov O."/>
            <person name="Brettin T."/>
            <person name="Bruce D."/>
            <person name="Han C."/>
            <person name="Tapia R."/>
            <person name="Gilna P."/>
            <person name="Schmutz J."/>
            <person name="Larimer F."/>
            <person name="Land M."/>
            <person name="Hauser L."/>
            <person name="Kyrpides N."/>
            <person name="Kim E."/>
            <person name="Stahl D."/>
            <person name="Richardson P."/>
        </authorList>
    </citation>
    <scope>NUCLEOTIDE SEQUENCE [LARGE SCALE GENOMIC DNA]</scope>
    <source>
        <strain evidence="2">EF01-2</strain>
    </source>
</reference>
<sequence length="115" mass="12603">MGFLSQLMREDPKKPVTDEVRSMLRRSWAEITAPHKDTAEVSLTAADLGRLLQRLDGLEPRVAQCQVSCKDVHSPDFMLAARSLEAVELVAADSPETLAGQEEGADALFRDAPRA</sequence>
<name>A1WKL5_VEREI</name>
<organism evidence="1 2">
    <name type="scientific">Verminephrobacter eiseniae (strain EF01-2)</name>
    <dbReference type="NCBI Taxonomy" id="391735"/>
    <lineage>
        <taxon>Bacteria</taxon>
        <taxon>Pseudomonadati</taxon>
        <taxon>Pseudomonadota</taxon>
        <taxon>Betaproteobacteria</taxon>
        <taxon>Burkholderiales</taxon>
        <taxon>Comamonadaceae</taxon>
        <taxon>Verminephrobacter</taxon>
    </lineage>
</organism>
<protein>
    <submittedName>
        <fullName evidence="1">Uncharacterized protein</fullName>
    </submittedName>
</protein>
<dbReference type="AlphaFoldDB" id="A1WKL5"/>
<dbReference type="GeneID" id="76460984"/>
<evidence type="ECO:0000313" key="2">
    <source>
        <dbReference type="Proteomes" id="UP000000374"/>
    </source>
</evidence>
<keyword evidence="2" id="KW-1185">Reference proteome</keyword>
<proteinExistence type="predicted"/>
<accession>A1WKL5</accession>
<dbReference type="RefSeq" id="WP_011810175.1">
    <property type="nucleotide sequence ID" value="NC_008786.1"/>
</dbReference>
<dbReference type="HOGENOM" id="CLU_2107981_0_0_4"/>
<dbReference type="EMBL" id="CP000542">
    <property type="protein sequence ID" value="ABM58172.1"/>
    <property type="molecule type" value="Genomic_DNA"/>
</dbReference>
<dbReference type="Proteomes" id="UP000000374">
    <property type="component" value="Chromosome"/>
</dbReference>
<dbReference type="STRING" id="391735.Veis_2426"/>